<keyword evidence="10 13" id="KW-0648">Protein biosynthesis</keyword>
<comment type="caution">
    <text evidence="15">The sequence shown here is derived from an EMBL/GenBank/DDBJ whole genome shotgun (WGS) entry which is preliminary data.</text>
</comment>
<comment type="similarity">
    <text evidence="2 13">Belongs to the class-II aminoacyl-tRNA synthetase family. Phe-tRNA synthetase alpha subunit type 1 subfamily.</text>
</comment>
<evidence type="ECO:0000256" key="2">
    <source>
        <dbReference type="ARBA" id="ARBA00010207"/>
    </source>
</evidence>
<dbReference type="EC" id="6.1.1.20" evidence="13"/>
<keyword evidence="11 13" id="KW-0030">Aminoacyl-tRNA synthetase</keyword>
<keyword evidence="4 13" id="KW-0963">Cytoplasm</keyword>
<dbReference type="Gene3D" id="3.30.930.10">
    <property type="entry name" value="Bira Bifunctional Protein, Domain 2"/>
    <property type="match status" value="1"/>
</dbReference>
<dbReference type="InterPro" id="IPR045864">
    <property type="entry name" value="aa-tRNA-synth_II/BPL/LPL"/>
</dbReference>
<dbReference type="InterPro" id="IPR004529">
    <property type="entry name" value="Phe-tRNA-synth_IIc_asu"/>
</dbReference>
<dbReference type="Proteomes" id="UP000740754">
    <property type="component" value="Unassembled WGS sequence"/>
</dbReference>
<evidence type="ECO:0000259" key="14">
    <source>
        <dbReference type="PROSITE" id="PS50862"/>
    </source>
</evidence>
<evidence type="ECO:0000256" key="10">
    <source>
        <dbReference type="ARBA" id="ARBA00022917"/>
    </source>
</evidence>
<dbReference type="InterPro" id="IPR010978">
    <property type="entry name" value="tRNA-bd_arm"/>
</dbReference>
<gene>
    <name evidence="13 15" type="primary">pheS</name>
    <name evidence="15" type="ORF">HF203_13610</name>
</gene>
<evidence type="ECO:0000256" key="9">
    <source>
        <dbReference type="ARBA" id="ARBA00022842"/>
    </source>
</evidence>
<evidence type="ECO:0000256" key="13">
    <source>
        <dbReference type="HAMAP-Rule" id="MF_00281"/>
    </source>
</evidence>
<comment type="cofactor">
    <cofactor evidence="13">
        <name>Mg(2+)</name>
        <dbReference type="ChEBI" id="CHEBI:18420"/>
    </cofactor>
    <text evidence="13">Binds 2 magnesium ions per tetramer.</text>
</comment>
<evidence type="ECO:0000256" key="12">
    <source>
        <dbReference type="ARBA" id="ARBA00049255"/>
    </source>
</evidence>
<dbReference type="PROSITE" id="PS50862">
    <property type="entry name" value="AA_TRNA_LIGASE_II"/>
    <property type="match status" value="1"/>
</dbReference>
<comment type="subcellular location">
    <subcellularLocation>
        <location evidence="1 13">Cytoplasm</location>
    </subcellularLocation>
</comment>
<dbReference type="CDD" id="cd00496">
    <property type="entry name" value="PheRS_alpha_core"/>
    <property type="match status" value="1"/>
</dbReference>
<comment type="subunit">
    <text evidence="3 13">Tetramer of two alpha and two beta subunits.</text>
</comment>
<dbReference type="InterPro" id="IPR006195">
    <property type="entry name" value="aa-tRNA-synth_II"/>
</dbReference>
<dbReference type="PANTHER" id="PTHR11538">
    <property type="entry name" value="PHENYLALANYL-TRNA SYNTHETASE"/>
    <property type="match status" value="1"/>
</dbReference>
<reference evidence="15 16" key="1">
    <citation type="submission" date="2020-04" db="EMBL/GenBank/DDBJ databases">
        <title>Draft Whole-Genome sequence of Marichromatium bheemlicum DSM 18632, type strain.</title>
        <authorList>
            <person name="Kyndt J.A."/>
            <person name="Meyer T.E."/>
        </authorList>
    </citation>
    <scope>NUCLEOTIDE SEQUENCE [LARGE SCALE GENOMIC DNA]</scope>
    <source>
        <strain evidence="15 16">DSM 18632</strain>
    </source>
</reference>
<keyword evidence="8 13" id="KW-0067">ATP-binding</keyword>
<keyword evidence="16" id="KW-1185">Reference proteome</keyword>
<dbReference type="Pfam" id="PF02912">
    <property type="entry name" value="Phe_tRNA-synt_N"/>
    <property type="match status" value="1"/>
</dbReference>
<dbReference type="HAMAP" id="MF_00281">
    <property type="entry name" value="Phe_tRNA_synth_alpha1"/>
    <property type="match status" value="1"/>
</dbReference>
<comment type="catalytic activity">
    <reaction evidence="12 13">
        <text>tRNA(Phe) + L-phenylalanine + ATP = L-phenylalanyl-tRNA(Phe) + AMP + diphosphate + H(+)</text>
        <dbReference type="Rhea" id="RHEA:19413"/>
        <dbReference type="Rhea" id="RHEA-COMP:9668"/>
        <dbReference type="Rhea" id="RHEA-COMP:9699"/>
        <dbReference type="ChEBI" id="CHEBI:15378"/>
        <dbReference type="ChEBI" id="CHEBI:30616"/>
        <dbReference type="ChEBI" id="CHEBI:33019"/>
        <dbReference type="ChEBI" id="CHEBI:58095"/>
        <dbReference type="ChEBI" id="CHEBI:78442"/>
        <dbReference type="ChEBI" id="CHEBI:78531"/>
        <dbReference type="ChEBI" id="CHEBI:456215"/>
        <dbReference type="EC" id="6.1.1.20"/>
    </reaction>
</comment>
<keyword evidence="9 13" id="KW-0460">Magnesium</keyword>
<evidence type="ECO:0000256" key="5">
    <source>
        <dbReference type="ARBA" id="ARBA00022598"/>
    </source>
</evidence>
<evidence type="ECO:0000256" key="7">
    <source>
        <dbReference type="ARBA" id="ARBA00022741"/>
    </source>
</evidence>
<dbReference type="Pfam" id="PF01409">
    <property type="entry name" value="tRNA-synt_2d"/>
    <property type="match status" value="1"/>
</dbReference>
<dbReference type="GO" id="GO:0004826">
    <property type="term" value="F:phenylalanine-tRNA ligase activity"/>
    <property type="evidence" value="ECO:0007669"/>
    <property type="project" value="UniProtKB-EC"/>
</dbReference>
<keyword evidence="5 13" id="KW-0436">Ligase</keyword>
<evidence type="ECO:0000256" key="1">
    <source>
        <dbReference type="ARBA" id="ARBA00004496"/>
    </source>
</evidence>
<dbReference type="PANTHER" id="PTHR11538:SF41">
    <property type="entry name" value="PHENYLALANINE--TRNA LIGASE, MITOCHONDRIAL"/>
    <property type="match status" value="1"/>
</dbReference>
<keyword evidence="6 13" id="KW-0479">Metal-binding</keyword>
<protein>
    <recommendedName>
        <fullName evidence="13">Phenylalanine--tRNA ligase alpha subunit</fullName>
        <ecNumber evidence="13">6.1.1.20</ecNumber>
    </recommendedName>
    <alternativeName>
        <fullName evidence="13">Phenylalanyl-tRNA synthetase alpha subunit</fullName>
        <shortName evidence="13">PheRS</shortName>
    </alternativeName>
</protein>
<dbReference type="InterPro" id="IPR002319">
    <property type="entry name" value="Phenylalanyl-tRNA_Synthase"/>
</dbReference>
<dbReference type="InterPro" id="IPR004188">
    <property type="entry name" value="Phe-tRNA_ligase_II_N"/>
</dbReference>
<keyword evidence="7 13" id="KW-0547">Nucleotide-binding</keyword>
<dbReference type="RefSeq" id="WP_168670596.1">
    <property type="nucleotide sequence ID" value="NZ_JAAXKX010000023.1"/>
</dbReference>
<evidence type="ECO:0000256" key="11">
    <source>
        <dbReference type="ARBA" id="ARBA00023146"/>
    </source>
</evidence>
<evidence type="ECO:0000256" key="4">
    <source>
        <dbReference type="ARBA" id="ARBA00022490"/>
    </source>
</evidence>
<proteinExistence type="inferred from homology"/>
<dbReference type="InterPro" id="IPR022911">
    <property type="entry name" value="Phe_tRNA_ligase_alpha1_bac"/>
</dbReference>
<evidence type="ECO:0000256" key="8">
    <source>
        <dbReference type="ARBA" id="ARBA00022840"/>
    </source>
</evidence>
<sequence length="343" mass="38405">MAEEIGLDIDTLCETALAAIAAAPDLATLDQARVRYLGKSGELTALLKRLGTLPPAERPVAGQRINQAKGQVQSALEARREALEQAALEARLAAERIDVTLPGRGIPAGGLHPVTRALRRIERLFTDAGFAVEQGPEVEDAYHNFEALNIPAHHPARAMHDTFYFNAELLLRTHTSPVQVRVMEEQAPPLKLIAPGRVYRCDSDLTHTPMFHQVEGLVVDEQMSFADLKGVLYDFLRNFFERDLELRFRPSYFPFTEPSAEVDIQCVMCGGDGCRVCKHTGWLEVLGCGMVYPEVFRHVGIDPDRHQGYAFGMGVERLAMLRYGIDDLRLFFDNDLRFLRQFA</sequence>
<dbReference type="SUPFAM" id="SSF46589">
    <property type="entry name" value="tRNA-binding arm"/>
    <property type="match status" value="1"/>
</dbReference>
<organism evidence="15 16">
    <name type="scientific">Marichromatium bheemlicum</name>
    <dbReference type="NCBI Taxonomy" id="365339"/>
    <lineage>
        <taxon>Bacteria</taxon>
        <taxon>Pseudomonadati</taxon>
        <taxon>Pseudomonadota</taxon>
        <taxon>Gammaproteobacteria</taxon>
        <taxon>Chromatiales</taxon>
        <taxon>Chromatiaceae</taxon>
        <taxon>Marichromatium</taxon>
    </lineage>
</organism>
<dbReference type="EMBL" id="JAAXKX010000023">
    <property type="protein sequence ID" value="NKN34258.1"/>
    <property type="molecule type" value="Genomic_DNA"/>
</dbReference>
<name>A0ABX1I9N2_9GAMM</name>
<evidence type="ECO:0000256" key="3">
    <source>
        <dbReference type="ARBA" id="ARBA00011209"/>
    </source>
</evidence>
<accession>A0ABX1I9N2</accession>
<feature type="domain" description="Aminoacyl-transfer RNA synthetases class-II family profile" evidence="14">
    <location>
        <begin position="110"/>
        <end position="341"/>
    </location>
</feature>
<evidence type="ECO:0000313" key="16">
    <source>
        <dbReference type="Proteomes" id="UP000740754"/>
    </source>
</evidence>
<feature type="binding site" evidence="13">
    <location>
        <position position="257"/>
    </location>
    <ligand>
        <name>Mg(2+)</name>
        <dbReference type="ChEBI" id="CHEBI:18420"/>
        <note>shared with beta subunit</note>
    </ligand>
</feature>
<dbReference type="SUPFAM" id="SSF55681">
    <property type="entry name" value="Class II aaRS and biotin synthetases"/>
    <property type="match status" value="1"/>
</dbReference>
<dbReference type="NCBIfam" id="TIGR00468">
    <property type="entry name" value="pheS"/>
    <property type="match status" value="1"/>
</dbReference>
<evidence type="ECO:0000313" key="15">
    <source>
        <dbReference type="EMBL" id="NKN34258.1"/>
    </source>
</evidence>
<evidence type="ECO:0000256" key="6">
    <source>
        <dbReference type="ARBA" id="ARBA00022723"/>
    </source>
</evidence>